<evidence type="ECO:0000313" key="2">
    <source>
        <dbReference type="EMBL" id="CBI82016.1"/>
    </source>
</evidence>
<keyword evidence="1" id="KW-0812">Transmembrane</keyword>
<evidence type="ECO:0000256" key="1">
    <source>
        <dbReference type="SAM" id="Phobius"/>
    </source>
</evidence>
<sequence>MMLRICLSRVFITILTIGILILFIMVDCGLRQGVLLAYD</sequence>
<accession>E6YYK5</accession>
<proteinExistence type="predicted"/>
<dbReference type="EMBL" id="FN645507">
    <property type="protein sequence ID" value="CBI82016.1"/>
    <property type="molecule type" value="Genomic_DNA"/>
</dbReference>
<keyword evidence="1" id="KW-0472">Membrane</keyword>
<protein>
    <submittedName>
        <fullName evidence="2">Uncharacterized protein</fullName>
    </submittedName>
</protein>
<reference evidence="2" key="1">
    <citation type="journal article" date="2011" name="PLoS Genet.">
        <title>Parallel evolution of a type IV secretion system in radiating lineages of the host-restricted bacterial pathogen Bartonella.</title>
        <authorList>
            <person name="Engel P."/>
            <person name="Salzburger W."/>
            <person name="Liesch M."/>
            <person name="Chang C.C."/>
            <person name="Maruyama S."/>
            <person name="Lanz C."/>
            <person name="Calteau A."/>
            <person name="Lajus A."/>
            <person name="Medigue C."/>
            <person name="Schuster S.C."/>
            <person name="Dehio C."/>
        </authorList>
    </citation>
    <scope>NUCLEOTIDE SEQUENCE</scope>
    <source>
        <strain evidence="2">R1</strain>
    </source>
</reference>
<dbReference type="AlphaFoldDB" id="E6YYK5"/>
<gene>
    <name evidence="2" type="ORF">B11C_20293</name>
</gene>
<organism evidence="2">
    <name type="scientific">Bartonella schoenbuchensis (strain DSM 13525 / NCTC 13165 / R1)</name>
    <dbReference type="NCBI Taxonomy" id="687861"/>
    <lineage>
        <taxon>Bacteria</taxon>
        <taxon>Pseudomonadati</taxon>
        <taxon>Pseudomonadota</taxon>
        <taxon>Alphaproteobacteria</taxon>
        <taxon>Hyphomicrobiales</taxon>
        <taxon>Bartonellaceae</taxon>
        <taxon>Bartonella</taxon>
    </lineage>
</organism>
<name>E6YYK5_BARSR</name>
<feature type="transmembrane region" description="Helical" evidence="1">
    <location>
        <begin position="7"/>
        <end position="26"/>
    </location>
</feature>
<keyword evidence="1" id="KW-1133">Transmembrane helix</keyword>